<name>A0A1E4TWV2_PACTA</name>
<comment type="cofactor">
    <cofactor evidence="18">
        <name>Mo-molybdopterin</name>
        <dbReference type="ChEBI" id="CHEBI:71302"/>
    </cofactor>
    <text evidence="18">Binds 1 Mo-molybdopterin (Mo-MPT) cofactor per subunit.</text>
</comment>
<evidence type="ECO:0000256" key="16">
    <source>
        <dbReference type="ARBA" id="ARBA00049155"/>
    </source>
</evidence>
<accession>A0A1E4TWV2</accession>
<dbReference type="PRINTS" id="PR00371">
    <property type="entry name" value="FPNCR"/>
</dbReference>
<evidence type="ECO:0000259" key="19">
    <source>
        <dbReference type="PROSITE" id="PS50255"/>
    </source>
</evidence>
<evidence type="ECO:0000256" key="3">
    <source>
        <dbReference type="ARBA" id="ARBA00003838"/>
    </source>
</evidence>
<feature type="domain" description="FAD-binding FR-type" evidence="20">
    <location>
        <begin position="628"/>
        <end position="737"/>
    </location>
</feature>
<keyword evidence="10" id="KW-0274">FAD</keyword>
<evidence type="ECO:0000256" key="10">
    <source>
        <dbReference type="ARBA" id="ARBA00022827"/>
    </source>
</evidence>
<reference evidence="22" key="1">
    <citation type="submission" date="2016-05" db="EMBL/GenBank/DDBJ databases">
        <title>Comparative genomics of biotechnologically important yeasts.</title>
        <authorList>
            <consortium name="DOE Joint Genome Institute"/>
            <person name="Riley R."/>
            <person name="Haridas S."/>
            <person name="Wolfe K.H."/>
            <person name="Lopes M.R."/>
            <person name="Hittinger C.T."/>
            <person name="Goker M."/>
            <person name="Salamov A."/>
            <person name="Wisecaver J."/>
            <person name="Long T.M."/>
            <person name="Aerts A.L."/>
            <person name="Barry K."/>
            <person name="Choi C."/>
            <person name="Clum A."/>
            <person name="Coughlan A.Y."/>
            <person name="Deshpande S."/>
            <person name="Douglass A.P."/>
            <person name="Hanson S.J."/>
            <person name="Klenk H.-P."/>
            <person name="Labutti K."/>
            <person name="Lapidus A."/>
            <person name="Lindquist E."/>
            <person name="Lipzen A."/>
            <person name="Meier-Kolthoff J.P."/>
            <person name="Ohm R.A."/>
            <person name="Otillar R.P."/>
            <person name="Pangilinan J."/>
            <person name="Peng Y."/>
            <person name="Rokas A."/>
            <person name="Rosa C.A."/>
            <person name="Scheuner C."/>
            <person name="Sibirny A.A."/>
            <person name="Slot J.C."/>
            <person name="Stielow J.B."/>
            <person name="Sun H."/>
            <person name="Kurtzman C.P."/>
            <person name="Blackwell M."/>
            <person name="Grigoriev I.V."/>
            <person name="Jeffries T.W."/>
        </authorList>
    </citation>
    <scope>NUCLEOTIDE SEQUENCE [LARGE SCALE GENOMIC DNA]</scope>
    <source>
        <strain evidence="22">NRRL Y-2460</strain>
    </source>
</reference>
<evidence type="ECO:0000256" key="12">
    <source>
        <dbReference type="ARBA" id="ARBA00023002"/>
    </source>
</evidence>
<keyword evidence="11" id="KW-0521">NADP</keyword>
<dbReference type="SUPFAM" id="SSF81296">
    <property type="entry name" value="E set domains"/>
    <property type="match status" value="1"/>
</dbReference>
<keyword evidence="9 18" id="KW-0479">Metal-binding</keyword>
<keyword evidence="22" id="KW-1185">Reference proteome</keyword>
<dbReference type="InterPro" id="IPR000572">
    <property type="entry name" value="OxRdtase_Mopterin-bd_dom"/>
</dbReference>
<dbReference type="Gene3D" id="2.60.40.650">
    <property type="match status" value="1"/>
</dbReference>
<dbReference type="Pfam" id="PF00173">
    <property type="entry name" value="Cyt-b5"/>
    <property type="match status" value="1"/>
</dbReference>
<dbReference type="SUPFAM" id="SSF55856">
    <property type="entry name" value="Cytochrome b5-like heme/steroid binding domain"/>
    <property type="match status" value="1"/>
</dbReference>
<dbReference type="PROSITE" id="PS00191">
    <property type="entry name" value="CYTOCHROME_B5_1"/>
    <property type="match status" value="1"/>
</dbReference>
<keyword evidence="8" id="KW-0285">Flavoprotein</keyword>
<dbReference type="Gene3D" id="3.40.50.80">
    <property type="entry name" value="Nucleotide-binding domain of ferredoxin-NADP reductase (FNR) module"/>
    <property type="match status" value="1"/>
</dbReference>
<dbReference type="Gene3D" id="3.90.420.10">
    <property type="entry name" value="Oxidoreductase, molybdopterin-binding domain"/>
    <property type="match status" value="1"/>
</dbReference>
<comment type="similarity">
    <text evidence="4 17">Belongs to the nitrate reductase family.</text>
</comment>
<evidence type="ECO:0000256" key="14">
    <source>
        <dbReference type="ARBA" id="ARBA00023063"/>
    </source>
</evidence>
<dbReference type="InterPro" id="IPR018506">
    <property type="entry name" value="Cyt_B5_heme-BS"/>
</dbReference>
<evidence type="ECO:0000256" key="13">
    <source>
        <dbReference type="ARBA" id="ARBA00023004"/>
    </source>
</evidence>
<dbReference type="InterPro" id="IPR001709">
    <property type="entry name" value="Flavoprot_Pyr_Nucl_cyt_Rdtase"/>
</dbReference>
<dbReference type="InterPro" id="IPR039261">
    <property type="entry name" value="FNR_nucleotide-bd"/>
</dbReference>
<evidence type="ECO:0000256" key="1">
    <source>
        <dbReference type="ARBA" id="ARBA00001971"/>
    </source>
</evidence>
<evidence type="ECO:0000256" key="18">
    <source>
        <dbReference type="PIRSR" id="PIRSR000233-1"/>
    </source>
</evidence>
<comment type="cofactor">
    <cofactor evidence="1">
        <name>heme</name>
        <dbReference type="ChEBI" id="CHEBI:30413"/>
    </cofactor>
</comment>
<dbReference type="SUPFAM" id="SSF52343">
    <property type="entry name" value="Ferredoxin reductase-like, C-terminal NADP-linked domain"/>
    <property type="match status" value="1"/>
</dbReference>
<dbReference type="EMBL" id="KV454013">
    <property type="protein sequence ID" value="ODV96273.1"/>
    <property type="molecule type" value="Genomic_DNA"/>
</dbReference>
<evidence type="ECO:0000256" key="9">
    <source>
        <dbReference type="ARBA" id="ARBA00022723"/>
    </source>
</evidence>
<dbReference type="GO" id="GO:0042128">
    <property type="term" value="P:nitrate assimilation"/>
    <property type="evidence" value="ECO:0007669"/>
    <property type="project" value="UniProtKB-KW"/>
</dbReference>
<dbReference type="PRINTS" id="PR00406">
    <property type="entry name" value="CYTB5RDTASE"/>
</dbReference>
<dbReference type="FunFam" id="2.40.30.10:FF:000021">
    <property type="entry name" value="NADH-cytochrome b5 reductase"/>
    <property type="match status" value="1"/>
</dbReference>
<dbReference type="GO" id="GO:0050464">
    <property type="term" value="F:nitrate reductase (NADPH) activity"/>
    <property type="evidence" value="ECO:0007669"/>
    <property type="project" value="UniProtKB-EC"/>
</dbReference>
<dbReference type="Pfam" id="PF03404">
    <property type="entry name" value="Mo-co_dimer"/>
    <property type="match status" value="1"/>
</dbReference>
<dbReference type="InterPro" id="IPR001199">
    <property type="entry name" value="Cyt_B5-like_heme/steroid-bd"/>
</dbReference>
<evidence type="ECO:0000256" key="11">
    <source>
        <dbReference type="ARBA" id="ARBA00022857"/>
    </source>
</evidence>
<dbReference type="PANTHER" id="PTHR19372">
    <property type="entry name" value="SULFITE REDUCTASE"/>
    <property type="match status" value="1"/>
</dbReference>
<comment type="function">
    <text evidence="3 17">Nitrate reductase is a key enzyme involved in the first step of nitrate assimilation in plants, fungi and bacteria.</text>
</comment>
<dbReference type="Pfam" id="PF00970">
    <property type="entry name" value="FAD_binding_6"/>
    <property type="match status" value="1"/>
</dbReference>
<dbReference type="InterPro" id="IPR001433">
    <property type="entry name" value="OxRdtase_FAD/NAD-bd"/>
</dbReference>
<keyword evidence="13" id="KW-0408">Iron</keyword>
<dbReference type="PANTHER" id="PTHR19372:SF7">
    <property type="entry name" value="SULFITE OXIDASE, MITOCHONDRIAL"/>
    <property type="match status" value="1"/>
</dbReference>
<dbReference type="InterPro" id="IPR008335">
    <property type="entry name" value="Mopterin_OxRdtase_euk"/>
</dbReference>
<dbReference type="InterPro" id="IPR017938">
    <property type="entry name" value="Riboflavin_synthase-like_b-brl"/>
</dbReference>
<dbReference type="GO" id="GO:0043546">
    <property type="term" value="F:molybdopterin cofactor binding"/>
    <property type="evidence" value="ECO:0007669"/>
    <property type="project" value="InterPro"/>
</dbReference>
<dbReference type="InterPro" id="IPR036400">
    <property type="entry name" value="Cyt_B5-like_heme/steroid_sf"/>
</dbReference>
<dbReference type="GO" id="GO:0020037">
    <property type="term" value="F:heme binding"/>
    <property type="evidence" value="ECO:0007669"/>
    <property type="project" value="InterPro"/>
</dbReference>
<dbReference type="InterPro" id="IPR017927">
    <property type="entry name" value="FAD-bd_FR_type"/>
</dbReference>
<dbReference type="InterPro" id="IPR022407">
    <property type="entry name" value="OxRdtase_Mopterin_BS"/>
</dbReference>
<feature type="binding site" evidence="18">
    <location>
        <position position="150"/>
    </location>
    <ligand>
        <name>Mo-molybdopterin</name>
        <dbReference type="ChEBI" id="CHEBI:71302"/>
    </ligand>
    <ligandPart>
        <name>Mo</name>
        <dbReference type="ChEBI" id="CHEBI:28685"/>
    </ligandPart>
</feature>
<dbReference type="GO" id="GO:0008482">
    <property type="term" value="F:sulfite oxidase activity"/>
    <property type="evidence" value="ECO:0007669"/>
    <property type="project" value="TreeGrafter"/>
</dbReference>
<dbReference type="PIRSF" id="PIRSF000233">
    <property type="entry name" value="Nitr_rd_NADH"/>
    <property type="match status" value="1"/>
</dbReference>
<keyword evidence="12" id="KW-0560">Oxidoreductase</keyword>
<evidence type="ECO:0000313" key="22">
    <source>
        <dbReference type="Proteomes" id="UP000094236"/>
    </source>
</evidence>
<gene>
    <name evidence="21" type="ORF">PACTADRAFT_2564</name>
</gene>
<dbReference type="PROSITE" id="PS50255">
    <property type="entry name" value="CYTOCHROME_B5_2"/>
    <property type="match status" value="1"/>
</dbReference>
<protein>
    <recommendedName>
        <fullName evidence="17">Nitrate reductase</fullName>
    </recommendedName>
</protein>
<dbReference type="FunFam" id="3.90.420.10:FF:000005">
    <property type="entry name" value="Nitrate reductase"/>
    <property type="match status" value="1"/>
</dbReference>
<dbReference type="SUPFAM" id="SSF56524">
    <property type="entry name" value="Oxidoreductase molybdopterin-binding domain"/>
    <property type="match status" value="1"/>
</dbReference>
<evidence type="ECO:0000259" key="20">
    <source>
        <dbReference type="PROSITE" id="PS51384"/>
    </source>
</evidence>
<dbReference type="SMART" id="SM01117">
    <property type="entry name" value="Cyt-b5"/>
    <property type="match status" value="1"/>
</dbReference>
<keyword evidence="6 18" id="KW-0500">Molybdenum</keyword>
<dbReference type="AlphaFoldDB" id="A0A1E4TWV2"/>
<comment type="subunit">
    <text evidence="5">Homodimer.</text>
</comment>
<evidence type="ECO:0000256" key="2">
    <source>
        <dbReference type="ARBA" id="ARBA00001974"/>
    </source>
</evidence>
<dbReference type="Gene3D" id="2.40.30.10">
    <property type="entry name" value="Translation factors"/>
    <property type="match status" value="1"/>
</dbReference>
<dbReference type="STRING" id="669874.A0A1E4TWV2"/>
<dbReference type="GO" id="GO:0006809">
    <property type="term" value="P:nitric oxide biosynthetic process"/>
    <property type="evidence" value="ECO:0007669"/>
    <property type="project" value="InterPro"/>
</dbReference>
<dbReference type="InterPro" id="IPR008333">
    <property type="entry name" value="Cbr1-like_FAD-bd_dom"/>
</dbReference>
<organism evidence="21 22">
    <name type="scientific">Pachysolen tannophilus NRRL Y-2460</name>
    <dbReference type="NCBI Taxonomy" id="669874"/>
    <lineage>
        <taxon>Eukaryota</taxon>
        <taxon>Fungi</taxon>
        <taxon>Dikarya</taxon>
        <taxon>Ascomycota</taxon>
        <taxon>Saccharomycotina</taxon>
        <taxon>Pichiomycetes</taxon>
        <taxon>Pachysolenaceae</taxon>
        <taxon>Pachysolen</taxon>
    </lineage>
</organism>
<evidence type="ECO:0000256" key="7">
    <source>
        <dbReference type="ARBA" id="ARBA00022617"/>
    </source>
</evidence>
<comment type="cofactor">
    <cofactor evidence="2">
        <name>FAD</name>
        <dbReference type="ChEBI" id="CHEBI:57692"/>
    </cofactor>
</comment>
<dbReference type="PROSITE" id="PS00559">
    <property type="entry name" value="MOLYBDOPTERIN_EUK"/>
    <property type="match status" value="1"/>
</dbReference>
<dbReference type="Gene3D" id="3.10.120.10">
    <property type="entry name" value="Cytochrome b5-like heme/steroid binding domain"/>
    <property type="match status" value="1"/>
</dbReference>
<dbReference type="Pfam" id="PF00175">
    <property type="entry name" value="NAD_binding_1"/>
    <property type="match status" value="1"/>
</dbReference>
<dbReference type="PRINTS" id="PR00363">
    <property type="entry name" value="CYTOCHROMEB5"/>
</dbReference>
<dbReference type="SUPFAM" id="SSF63380">
    <property type="entry name" value="Riboflavin synthase domain-like"/>
    <property type="match status" value="1"/>
</dbReference>
<proteinExistence type="inferred from homology"/>
<dbReference type="InterPro" id="IPR012137">
    <property type="entry name" value="Nitr_rd_NADH"/>
</dbReference>
<dbReference type="Pfam" id="PF00174">
    <property type="entry name" value="Oxidored_molyb"/>
    <property type="match status" value="1"/>
</dbReference>
<evidence type="ECO:0000256" key="8">
    <source>
        <dbReference type="ARBA" id="ARBA00022630"/>
    </source>
</evidence>
<dbReference type="OrthoDB" id="432685at2759"/>
<keyword evidence="14 17" id="KW-0534">Nitrate assimilation</keyword>
<keyword evidence="7" id="KW-0349">Heme</keyword>
<evidence type="ECO:0000256" key="17">
    <source>
        <dbReference type="PIRNR" id="PIRNR000233"/>
    </source>
</evidence>
<feature type="domain" description="Cytochrome b5 heme-binding" evidence="19">
    <location>
        <begin position="528"/>
        <end position="603"/>
    </location>
</feature>
<dbReference type="CDD" id="cd06183">
    <property type="entry name" value="cyt_b5_reduct_like"/>
    <property type="match status" value="1"/>
</dbReference>
<dbReference type="InterPro" id="IPR014756">
    <property type="entry name" value="Ig_E-set"/>
</dbReference>
<evidence type="ECO:0000256" key="4">
    <source>
        <dbReference type="ARBA" id="ARBA00006253"/>
    </source>
</evidence>
<dbReference type="PRINTS" id="PR00407">
    <property type="entry name" value="EUMOPTERIN"/>
</dbReference>
<evidence type="ECO:0000313" key="21">
    <source>
        <dbReference type="EMBL" id="ODV96273.1"/>
    </source>
</evidence>
<sequence length="886" mass="100376">MTTSTSVGSQQASSEKADAYINTLISLKGDETKYPFPVIEDAKKRIEDVLEIDAKGEDNHVPRDPRLLRLTGAHPFNAEAPLSLLYDTGFLTPAAIHFVRNHGPVPKVQDEEILNWEISIEGMVQNPMVLTLRDLISEFTQYTVPITLVCAGNRRKEQNMVKKGAGFNWGAAGISNSLWTGAMLGDVIRKAKPHRKARFVWMEGADNPANGAYGTCVRLPWVLDPERSIMLAYKQNGCLLEPDHGKPLRVVIPGVIGGRSVKWLKKLIVAETPSTNWYHYFDNKVLPTMVTPEEAKANKEWWKDERYTVYNLNIQSIIVYPENRELMQFKDINSESNETYPVRGFAYNGGGIRVGRVEISLDRGKSWRLAEIDYPEDKYRDAGIFELFGGEVNVCERMSYLCWCFWKIDVKKIELKNAKDIVVRAMDENMCVQPRDMYWNVTSMLNNWWYRVAVQSEENGAIRFEHPVHATKGGNNGGWMDRIKAEGGNILSRTWGEKEGDDNQDENEGGITQAMIDFEMMTNPEKLNIVITKEELSKHSTETDCWFVVNGQVYDGVPYLDEHPGGAQSITLVAGEDATDDFMAIHSDNAKKALAKFHLGALEGSEKTEKAPSNHDSVNLSPTFLEPKKWKKAKLLKREEISPDSRIFSFELEHSEQTSGLPVGQHLFIRYKDSKGLVMRAYTPKSCHRTKGVLEILIKVYFPKGNIPGGRMTMLLENLKIGDHIEVKGPIGEFEYHGYGEFTINKETRKTKSFLMVSGGSGLTPCYQVFKEIVTNPEDSTEVDFYFGNRNKIDILCKEEIDQYVKLKPSTFRVNYVLSSKEAVADQSWKGLTGYIDSGKLDNYAANRKYKDEDFMVLICGPPAMNDGVKEWARRNNVPDKNIFCF</sequence>
<dbReference type="GO" id="GO:0006790">
    <property type="term" value="P:sulfur compound metabolic process"/>
    <property type="evidence" value="ECO:0007669"/>
    <property type="project" value="TreeGrafter"/>
</dbReference>
<evidence type="ECO:0000256" key="6">
    <source>
        <dbReference type="ARBA" id="ARBA00022505"/>
    </source>
</evidence>
<dbReference type="InterPro" id="IPR036374">
    <property type="entry name" value="OxRdtase_Mopterin-bd_sf"/>
</dbReference>
<dbReference type="PROSITE" id="PS51384">
    <property type="entry name" value="FAD_FR"/>
    <property type="match status" value="1"/>
</dbReference>
<dbReference type="Proteomes" id="UP000094236">
    <property type="component" value="Unassembled WGS sequence"/>
</dbReference>
<dbReference type="InterPro" id="IPR005066">
    <property type="entry name" value="MoCF_OxRdtse_dimer"/>
</dbReference>
<evidence type="ECO:0000256" key="5">
    <source>
        <dbReference type="ARBA" id="ARBA00011738"/>
    </source>
</evidence>
<evidence type="ECO:0000256" key="15">
    <source>
        <dbReference type="ARBA" id="ARBA00023157"/>
    </source>
</evidence>
<keyword evidence="15" id="KW-1015">Disulfide bond</keyword>
<dbReference type="GO" id="GO:0030151">
    <property type="term" value="F:molybdenum ion binding"/>
    <property type="evidence" value="ECO:0007669"/>
    <property type="project" value="InterPro"/>
</dbReference>
<comment type="catalytic activity">
    <reaction evidence="16">
        <text>nitrite + NADP(+) + H2O = nitrate + NADPH + H(+)</text>
        <dbReference type="Rhea" id="RHEA:19061"/>
        <dbReference type="ChEBI" id="CHEBI:15377"/>
        <dbReference type="ChEBI" id="CHEBI:15378"/>
        <dbReference type="ChEBI" id="CHEBI:16301"/>
        <dbReference type="ChEBI" id="CHEBI:17632"/>
        <dbReference type="ChEBI" id="CHEBI:57783"/>
        <dbReference type="ChEBI" id="CHEBI:58349"/>
        <dbReference type="EC" id="1.7.1.3"/>
    </reaction>
</comment>